<protein>
    <recommendedName>
        <fullName evidence="3">Bacteriocin immunity protein</fullName>
    </recommendedName>
</protein>
<reference evidence="1 2" key="1">
    <citation type="submission" date="2016-12" db="EMBL/GenBank/DDBJ databases">
        <title>Clostridium tepidum sp. nov., a close relative of Clostridium sporogenes and Clostridium botulinum Group I.</title>
        <authorList>
            <person name="Dobritsa A.P."/>
            <person name="Kutumbaka K.K."/>
            <person name="Werner K."/>
            <person name="Wiedmann M."/>
            <person name="Asmus A."/>
            <person name="Samadpour M."/>
        </authorList>
    </citation>
    <scope>NUCLEOTIDE SEQUENCE [LARGE SCALE GENOMIC DNA]</scope>
    <source>
        <strain evidence="1 2">IEH 97212</strain>
    </source>
</reference>
<proteinExistence type="predicted"/>
<organism evidence="1 2">
    <name type="scientific">Clostridium tepidum</name>
    <dbReference type="NCBI Taxonomy" id="1962263"/>
    <lineage>
        <taxon>Bacteria</taxon>
        <taxon>Bacillati</taxon>
        <taxon>Bacillota</taxon>
        <taxon>Clostridia</taxon>
        <taxon>Eubacteriales</taxon>
        <taxon>Clostridiaceae</taxon>
        <taxon>Clostridium</taxon>
    </lineage>
</organism>
<sequence length="94" mass="11265">MNNPQLKQEISRLLSTVLQIFGKNSREYKNLEYFLDILETTYRYNFDGERDLLDELNKLLIKLSNTIPELSQEKLSYNYPHISAMLKYLDEWLS</sequence>
<name>A0A1S9I2Y3_9CLOT</name>
<accession>A0A1S9I2Y3</accession>
<dbReference type="Proteomes" id="UP000190256">
    <property type="component" value="Unassembled WGS sequence"/>
</dbReference>
<dbReference type="EMBL" id="MRAE01000027">
    <property type="protein sequence ID" value="OOO64639.1"/>
    <property type="molecule type" value="Genomic_DNA"/>
</dbReference>
<comment type="caution">
    <text evidence="1">The sequence shown here is derived from an EMBL/GenBank/DDBJ whole genome shotgun (WGS) entry which is preliminary data.</text>
</comment>
<gene>
    <name evidence="1" type="ORF">BS638_10330</name>
</gene>
<evidence type="ECO:0008006" key="3">
    <source>
        <dbReference type="Google" id="ProtNLM"/>
    </source>
</evidence>
<evidence type="ECO:0000313" key="1">
    <source>
        <dbReference type="EMBL" id="OOO64639.1"/>
    </source>
</evidence>
<dbReference type="OrthoDB" id="1957319at2"/>
<dbReference type="RefSeq" id="WP_078054689.1">
    <property type="nucleotide sequence ID" value="NZ_MRAE01000027.1"/>
</dbReference>
<evidence type="ECO:0000313" key="2">
    <source>
        <dbReference type="Proteomes" id="UP000190256"/>
    </source>
</evidence>
<dbReference type="AlphaFoldDB" id="A0A1S9I2Y3"/>